<keyword evidence="2 5" id="KW-0489">Methyltransferase</keyword>
<dbReference type="STRING" id="224999.GCA_001485475_00467"/>
<dbReference type="PANTHER" id="PTHR43191:SF2">
    <property type="entry name" value="RRNA METHYLTRANSFERASE 3, MITOCHONDRIAL"/>
    <property type="match status" value="1"/>
</dbReference>
<keyword evidence="6" id="KW-1185">Reference proteome</keyword>
<protein>
    <submittedName>
        <fullName evidence="5">RNA methyltransferase, TrmH family</fullName>
    </submittedName>
</protein>
<dbReference type="EMBL" id="DF976999">
    <property type="protein sequence ID" value="GAQ24485.1"/>
    <property type="molecule type" value="Genomic_DNA"/>
</dbReference>
<dbReference type="InterPro" id="IPR053888">
    <property type="entry name" value="MRM3-like_sub_bind"/>
</dbReference>
<dbReference type="Pfam" id="PF00588">
    <property type="entry name" value="SpoU_methylase"/>
    <property type="match status" value="1"/>
</dbReference>
<dbReference type="Gene3D" id="3.30.1330.30">
    <property type="match status" value="1"/>
</dbReference>
<dbReference type="GO" id="GO:0008173">
    <property type="term" value="F:RNA methyltransferase activity"/>
    <property type="evidence" value="ECO:0007669"/>
    <property type="project" value="InterPro"/>
</dbReference>
<dbReference type="PANTHER" id="PTHR43191">
    <property type="entry name" value="RRNA METHYLTRANSFERASE 3"/>
    <property type="match status" value="1"/>
</dbReference>
<gene>
    <name evidence="5" type="ORF">TSYNT_5315</name>
</gene>
<dbReference type="SUPFAM" id="SSF55315">
    <property type="entry name" value="L30e-like"/>
    <property type="match status" value="1"/>
</dbReference>
<reference evidence="5" key="1">
    <citation type="journal article" date="2016" name="Genome Announc.">
        <title>Draft Genome Sequence of the Syntrophic Lactate-Degrading Bacterium Tepidanaerobacter syntrophicus JLT.</title>
        <authorList>
            <person name="Matsuura N."/>
            <person name="Ohashi A."/>
            <person name="Tourlousse D.M."/>
            <person name="Sekiguchi Y."/>
        </authorList>
    </citation>
    <scope>NUCLEOTIDE SEQUENCE [LARGE SCALE GENOMIC DNA]</scope>
    <source>
        <strain evidence="5">JL</strain>
    </source>
</reference>
<name>A0A0U9HCG3_9FIRM</name>
<dbReference type="AlphaFoldDB" id="A0A0U9HCG3"/>
<dbReference type="GO" id="GO:0005737">
    <property type="term" value="C:cytoplasm"/>
    <property type="evidence" value="ECO:0007669"/>
    <property type="project" value="UniProtKB-ARBA"/>
</dbReference>
<dbReference type="InterPro" id="IPR029026">
    <property type="entry name" value="tRNA_m1G_MTases_N"/>
</dbReference>
<comment type="similarity">
    <text evidence="1">Belongs to the class IV-like SAM-binding methyltransferase superfamily. RNA methyltransferase TrmH family.</text>
</comment>
<dbReference type="OrthoDB" id="9794400at2"/>
<feature type="domain" description="RNA 2-O ribose methyltransferase substrate binding" evidence="4">
    <location>
        <begin position="30"/>
        <end position="106"/>
    </location>
</feature>
<dbReference type="GO" id="GO:0032259">
    <property type="term" value="P:methylation"/>
    <property type="evidence" value="ECO:0007669"/>
    <property type="project" value="UniProtKB-KW"/>
</dbReference>
<dbReference type="Proteomes" id="UP000062160">
    <property type="component" value="Unassembled WGS sequence"/>
</dbReference>
<proteinExistence type="inferred from homology"/>
<evidence type="ECO:0000313" key="6">
    <source>
        <dbReference type="Proteomes" id="UP000062160"/>
    </source>
</evidence>
<dbReference type="RefSeq" id="WP_059031545.1">
    <property type="nucleotide sequence ID" value="NZ_DF976999.1"/>
</dbReference>
<dbReference type="SUPFAM" id="SSF75217">
    <property type="entry name" value="alpha/beta knot"/>
    <property type="match status" value="1"/>
</dbReference>
<dbReference type="GO" id="GO:0006396">
    <property type="term" value="P:RNA processing"/>
    <property type="evidence" value="ECO:0007669"/>
    <property type="project" value="InterPro"/>
</dbReference>
<dbReference type="InterPro" id="IPR001537">
    <property type="entry name" value="SpoU_MeTrfase"/>
</dbReference>
<dbReference type="InterPro" id="IPR013123">
    <property type="entry name" value="SpoU_subst-bd"/>
</dbReference>
<dbReference type="InterPro" id="IPR029028">
    <property type="entry name" value="Alpha/beta_knot_MTases"/>
</dbReference>
<sequence>MPDELSKNQQRLIKNLIQSKKARIKNRCFIVEGTRNVGELLNSDYTIKLVAITKEFLVSNPDFIKLLYKKVPQGSIYQLKTDELDKLTDTVTPQGILAVAEFKKTDLKDVIHGDFLVIALDKVKDPGNTGTIIRIADAAAADAVIVGKGCVDIYNPKVVRAAMGSIFHVPVIESEDLAKTLKDLQAAGAAIVTTYLGATRFYFDVNYKRASVIIMGSEDEGVSKDIVGISDEIVKIPMPGKAESLNVAVSCGVIVFEAVKQRINS</sequence>
<dbReference type="GO" id="GO:0003723">
    <property type="term" value="F:RNA binding"/>
    <property type="evidence" value="ECO:0007669"/>
    <property type="project" value="InterPro"/>
</dbReference>
<dbReference type="CDD" id="cd18095">
    <property type="entry name" value="SpoU-like_rRNA-MTase"/>
    <property type="match status" value="1"/>
</dbReference>
<dbReference type="InterPro" id="IPR029064">
    <property type="entry name" value="Ribosomal_eL30-like_sf"/>
</dbReference>
<keyword evidence="3 5" id="KW-0808">Transferase</keyword>
<evidence type="ECO:0000259" key="4">
    <source>
        <dbReference type="SMART" id="SM00967"/>
    </source>
</evidence>
<dbReference type="Gene3D" id="3.40.1280.10">
    <property type="match status" value="1"/>
</dbReference>
<evidence type="ECO:0000256" key="3">
    <source>
        <dbReference type="ARBA" id="ARBA00022679"/>
    </source>
</evidence>
<evidence type="ECO:0000256" key="1">
    <source>
        <dbReference type="ARBA" id="ARBA00007228"/>
    </source>
</evidence>
<evidence type="ECO:0000256" key="2">
    <source>
        <dbReference type="ARBA" id="ARBA00022603"/>
    </source>
</evidence>
<evidence type="ECO:0000313" key="5">
    <source>
        <dbReference type="EMBL" id="GAQ24485.1"/>
    </source>
</evidence>
<accession>A0A0U9HCG3</accession>
<dbReference type="SMART" id="SM00967">
    <property type="entry name" value="SpoU_sub_bind"/>
    <property type="match status" value="1"/>
</dbReference>
<organism evidence="5">
    <name type="scientific">Tepidanaerobacter syntrophicus</name>
    <dbReference type="NCBI Taxonomy" id="224999"/>
    <lineage>
        <taxon>Bacteria</taxon>
        <taxon>Bacillati</taxon>
        <taxon>Bacillota</taxon>
        <taxon>Clostridia</taxon>
        <taxon>Thermosediminibacterales</taxon>
        <taxon>Tepidanaerobacteraceae</taxon>
        <taxon>Tepidanaerobacter</taxon>
    </lineage>
</organism>
<dbReference type="Pfam" id="PF22435">
    <property type="entry name" value="MRM3-like_sub_bind"/>
    <property type="match status" value="1"/>
</dbReference>
<dbReference type="InterPro" id="IPR051259">
    <property type="entry name" value="rRNA_Methyltransferase"/>
</dbReference>